<dbReference type="EMBL" id="BMWG01000007">
    <property type="protein sequence ID" value="GGZ33434.1"/>
    <property type="molecule type" value="Genomic_DNA"/>
</dbReference>
<dbReference type="AlphaFoldDB" id="A0A918Q792"/>
<reference evidence="2" key="2">
    <citation type="submission" date="2020-09" db="EMBL/GenBank/DDBJ databases">
        <authorList>
            <person name="Sun Q."/>
            <person name="Ohkuma M."/>
        </authorList>
    </citation>
    <scope>NUCLEOTIDE SEQUENCE</scope>
    <source>
        <strain evidence="2">JCM 4988</strain>
    </source>
</reference>
<name>A0A918Q792_9ACTN</name>
<feature type="region of interest" description="Disordered" evidence="1">
    <location>
        <begin position="30"/>
        <end position="64"/>
    </location>
</feature>
<gene>
    <name evidence="2" type="ORF">GCM10010387_29470</name>
</gene>
<feature type="region of interest" description="Disordered" evidence="1">
    <location>
        <begin position="76"/>
        <end position="110"/>
    </location>
</feature>
<dbReference type="Proteomes" id="UP000630936">
    <property type="component" value="Unassembled WGS sequence"/>
</dbReference>
<evidence type="ECO:0000256" key="1">
    <source>
        <dbReference type="SAM" id="MobiDB-lite"/>
    </source>
</evidence>
<organism evidence="2 3">
    <name type="scientific">Streptomyces inusitatus</name>
    <dbReference type="NCBI Taxonomy" id="68221"/>
    <lineage>
        <taxon>Bacteria</taxon>
        <taxon>Bacillati</taxon>
        <taxon>Actinomycetota</taxon>
        <taxon>Actinomycetes</taxon>
        <taxon>Kitasatosporales</taxon>
        <taxon>Streptomycetaceae</taxon>
        <taxon>Streptomyces</taxon>
    </lineage>
</organism>
<reference evidence="2" key="1">
    <citation type="journal article" date="2014" name="Int. J. Syst. Evol. Microbiol.">
        <title>Complete genome sequence of Corynebacterium casei LMG S-19264T (=DSM 44701T), isolated from a smear-ripened cheese.</title>
        <authorList>
            <consortium name="US DOE Joint Genome Institute (JGI-PGF)"/>
            <person name="Walter F."/>
            <person name="Albersmeier A."/>
            <person name="Kalinowski J."/>
            <person name="Ruckert C."/>
        </authorList>
    </citation>
    <scope>NUCLEOTIDE SEQUENCE</scope>
    <source>
        <strain evidence="2">JCM 4988</strain>
    </source>
</reference>
<evidence type="ECO:0000313" key="2">
    <source>
        <dbReference type="EMBL" id="GGZ33434.1"/>
    </source>
</evidence>
<sequence>MGGVQLRVTVVSVISTATGAPGWALSSAWAGPARPVSNPSNTAIPVSTAATRVSGPRAGGRPIASPQLEVTQLCTASPGPIHASGRGRGLGQRLGGVRGEGNEYEATHIK</sequence>
<evidence type="ECO:0000313" key="3">
    <source>
        <dbReference type="Proteomes" id="UP000630936"/>
    </source>
</evidence>
<feature type="compositionally biased region" description="Polar residues" evidence="1">
    <location>
        <begin position="37"/>
        <end position="51"/>
    </location>
</feature>
<keyword evidence="3" id="KW-1185">Reference proteome</keyword>
<feature type="compositionally biased region" description="Gly residues" evidence="1">
    <location>
        <begin position="86"/>
        <end position="99"/>
    </location>
</feature>
<comment type="caution">
    <text evidence="2">The sequence shown here is derived from an EMBL/GenBank/DDBJ whole genome shotgun (WGS) entry which is preliminary data.</text>
</comment>
<protein>
    <submittedName>
        <fullName evidence="2">Uncharacterized protein</fullName>
    </submittedName>
</protein>
<accession>A0A918Q792</accession>
<proteinExistence type="predicted"/>